<dbReference type="AlphaFoldDB" id="A0ABD7EXM1"/>
<name>A0ABD7EXM1_NEIPE</name>
<dbReference type="RefSeq" id="WP_107769084.1">
    <property type="nucleotide sequence ID" value="NZ_CP079818.1"/>
</dbReference>
<protein>
    <submittedName>
        <fullName evidence="1">Uncharacterized protein</fullName>
    </submittedName>
</protein>
<reference evidence="1 2" key="1">
    <citation type="submission" date="2021-07" db="EMBL/GenBank/DDBJ databases">
        <title>Genome sequencing of Neisseria perflava LPB0400.</title>
        <authorList>
            <person name="Kim J."/>
        </authorList>
    </citation>
    <scope>NUCLEOTIDE SEQUENCE [LARGE SCALE GENOMIC DNA]</scope>
    <source>
        <strain evidence="1 2">LPB0400</strain>
    </source>
</reference>
<evidence type="ECO:0000313" key="2">
    <source>
        <dbReference type="Proteomes" id="UP000825360"/>
    </source>
</evidence>
<proteinExistence type="predicted"/>
<accession>A0ABD7EXM1</accession>
<organism evidence="1 2">
    <name type="scientific">Neisseria perflava</name>
    <dbReference type="NCBI Taxonomy" id="33053"/>
    <lineage>
        <taxon>Bacteria</taxon>
        <taxon>Pseudomonadati</taxon>
        <taxon>Pseudomonadota</taxon>
        <taxon>Betaproteobacteria</taxon>
        <taxon>Neisseriales</taxon>
        <taxon>Neisseriaceae</taxon>
        <taxon>Neisseria</taxon>
    </lineage>
</organism>
<gene>
    <name evidence="1" type="ORF">LPB400_00395</name>
</gene>
<dbReference type="Proteomes" id="UP000825360">
    <property type="component" value="Chromosome"/>
</dbReference>
<dbReference type="EMBL" id="CP079818">
    <property type="protein sequence ID" value="QXW90548.1"/>
    <property type="molecule type" value="Genomic_DNA"/>
</dbReference>
<sequence length="155" mass="18159">MHGYNDYPPHLFYKGTVKISVILEQAQRDTNGINKLNKVHELFGTPAVGLVARIRRYINGEALKMPEAINNEKYPFKAIKYAHCTDWDKFNEENGSINDLAHLRAYFWDCNPYGEELMCITHFLRKQTEKLHPKDTEISLQEKDKFEKNGFSYED</sequence>
<dbReference type="KEGG" id="npf:LPB400_00395"/>
<evidence type="ECO:0000313" key="1">
    <source>
        <dbReference type="EMBL" id="QXW90548.1"/>
    </source>
</evidence>